<evidence type="ECO:0000256" key="2">
    <source>
        <dbReference type="ARBA" id="ARBA00004664"/>
    </source>
</evidence>
<keyword evidence="12" id="KW-1185">Reference proteome</keyword>
<proteinExistence type="inferred from homology"/>
<comment type="pathway">
    <text evidence="2 9">Amino-acid biosynthesis; L-tryptophan biosynthesis; L-tryptophan from chorismate: step 3/5.</text>
</comment>
<keyword evidence="5 9" id="KW-0028">Amino-acid biosynthesis</keyword>
<evidence type="ECO:0000256" key="3">
    <source>
        <dbReference type="ARBA" id="ARBA00012572"/>
    </source>
</evidence>
<dbReference type="PANTHER" id="PTHR42894">
    <property type="entry name" value="N-(5'-PHOSPHORIBOSYL)ANTHRANILATE ISOMERASE"/>
    <property type="match status" value="1"/>
</dbReference>
<gene>
    <name evidence="9" type="primary">trpF</name>
    <name evidence="11" type="ORF">H1D33_25745</name>
</gene>
<dbReference type="EC" id="5.3.1.24" evidence="3 9"/>
<keyword evidence="6 9" id="KW-0822">Tryptophan biosynthesis</keyword>
<dbReference type="InterPro" id="IPR013785">
    <property type="entry name" value="Aldolase_TIM"/>
</dbReference>
<dbReference type="SUPFAM" id="SSF51366">
    <property type="entry name" value="Ribulose-phoshate binding barrel"/>
    <property type="match status" value="1"/>
</dbReference>
<evidence type="ECO:0000256" key="1">
    <source>
        <dbReference type="ARBA" id="ARBA00001164"/>
    </source>
</evidence>
<reference evidence="12" key="1">
    <citation type="submission" date="2020-07" db="EMBL/GenBank/DDBJ databases">
        <title>A new Micromonospora strain with potent antibiotic activity isolated from the microbiome of a mid-Atlantic deep-sea sponge.</title>
        <authorList>
            <person name="Back C.R."/>
            <person name="Stennett H.L."/>
            <person name="Williams S.E."/>
            <person name="Wang L."/>
            <person name="Ojeda Gomez J."/>
            <person name="Abdulle O.M."/>
            <person name="Duffy T."/>
            <person name="Hendry K.R."/>
            <person name="Powell D."/>
            <person name="Stach J.E."/>
            <person name="Essex-Lopresti A.E."/>
            <person name="Willis C.L."/>
            <person name="Curnow P."/>
            <person name="Race P.R."/>
        </authorList>
    </citation>
    <scope>NUCLEOTIDE SEQUENCE [LARGE SCALE GENOMIC DNA]</scope>
    <source>
        <strain evidence="12">28ISP2-46</strain>
    </source>
</reference>
<keyword evidence="7 9" id="KW-0057">Aromatic amino acid biosynthesis</keyword>
<dbReference type="InterPro" id="IPR011060">
    <property type="entry name" value="RibuloseP-bd_barrel"/>
</dbReference>
<reference evidence="11 12" key="2">
    <citation type="journal article" date="2021" name="Mar. Drugs">
        <title>A New Micromonospora Strain with Antibiotic Activity Isolated from the Microbiome of a Mid-Atlantic Deep-Sea Sponge.</title>
        <authorList>
            <person name="Back C.R."/>
            <person name="Stennett H.L."/>
            <person name="Williams S.E."/>
            <person name="Wang L."/>
            <person name="Ojeda Gomez J."/>
            <person name="Abdulle O.M."/>
            <person name="Duffy T."/>
            <person name="Neal C."/>
            <person name="Mantell J."/>
            <person name="Jepson M.A."/>
            <person name="Hendry K.R."/>
            <person name="Powell D."/>
            <person name="Stach J.E.M."/>
            <person name="Essex-Lopresti A.E."/>
            <person name="Willis C.L."/>
            <person name="Curnow P."/>
            <person name="Race P.R."/>
        </authorList>
    </citation>
    <scope>NUCLEOTIDE SEQUENCE [LARGE SCALE GENOMIC DNA]</scope>
    <source>
        <strain evidence="11 12">28ISP2-46</strain>
    </source>
</reference>
<dbReference type="AlphaFoldDB" id="A0A7L6BFY2"/>
<accession>A0A7L6BFY2</accession>
<evidence type="ECO:0000256" key="6">
    <source>
        <dbReference type="ARBA" id="ARBA00022822"/>
    </source>
</evidence>
<dbReference type="GO" id="GO:0004640">
    <property type="term" value="F:phosphoribosylanthranilate isomerase activity"/>
    <property type="evidence" value="ECO:0007669"/>
    <property type="project" value="UniProtKB-UniRule"/>
</dbReference>
<dbReference type="PANTHER" id="PTHR42894:SF1">
    <property type="entry name" value="N-(5'-PHOSPHORIBOSYL)ANTHRANILATE ISOMERASE"/>
    <property type="match status" value="1"/>
</dbReference>
<dbReference type="UniPathway" id="UPA00035">
    <property type="reaction ID" value="UER00042"/>
</dbReference>
<dbReference type="Pfam" id="PF00697">
    <property type="entry name" value="PRAI"/>
    <property type="match status" value="1"/>
</dbReference>
<evidence type="ECO:0000313" key="11">
    <source>
        <dbReference type="EMBL" id="QLQ40540.2"/>
    </source>
</evidence>
<feature type="domain" description="N-(5'phosphoribosyl) anthranilate isomerase (PRAI)" evidence="10">
    <location>
        <begin position="60"/>
        <end position="216"/>
    </location>
</feature>
<evidence type="ECO:0000256" key="7">
    <source>
        <dbReference type="ARBA" id="ARBA00023141"/>
    </source>
</evidence>
<dbReference type="GO" id="GO:0000162">
    <property type="term" value="P:L-tryptophan biosynthetic process"/>
    <property type="evidence" value="ECO:0007669"/>
    <property type="project" value="UniProtKB-UniRule"/>
</dbReference>
<evidence type="ECO:0000256" key="5">
    <source>
        <dbReference type="ARBA" id="ARBA00022605"/>
    </source>
</evidence>
<dbReference type="InterPro" id="IPR044643">
    <property type="entry name" value="TrpF_fam"/>
</dbReference>
<dbReference type="InterPro" id="IPR001240">
    <property type="entry name" value="PRAI_dom"/>
</dbReference>
<comment type="catalytic activity">
    <reaction evidence="1 9">
        <text>N-(5-phospho-beta-D-ribosyl)anthranilate = 1-(2-carboxyphenylamino)-1-deoxy-D-ribulose 5-phosphate</text>
        <dbReference type="Rhea" id="RHEA:21540"/>
        <dbReference type="ChEBI" id="CHEBI:18277"/>
        <dbReference type="ChEBI" id="CHEBI:58613"/>
        <dbReference type="EC" id="5.3.1.24"/>
    </reaction>
</comment>
<dbReference type="HAMAP" id="MF_00135">
    <property type="entry name" value="PRAI"/>
    <property type="match status" value="1"/>
</dbReference>
<dbReference type="Proteomes" id="UP000510844">
    <property type="component" value="Chromosome"/>
</dbReference>
<dbReference type="RefSeq" id="WP_220138707.1">
    <property type="nucleotide sequence ID" value="NZ_CP059322.2"/>
</dbReference>
<evidence type="ECO:0000256" key="4">
    <source>
        <dbReference type="ARBA" id="ARBA00022272"/>
    </source>
</evidence>
<evidence type="ECO:0000313" key="12">
    <source>
        <dbReference type="Proteomes" id="UP000510844"/>
    </source>
</evidence>
<evidence type="ECO:0000256" key="8">
    <source>
        <dbReference type="ARBA" id="ARBA00023235"/>
    </source>
</evidence>
<comment type="similarity">
    <text evidence="9">Belongs to the TrpF family.</text>
</comment>
<dbReference type="EMBL" id="CP059322">
    <property type="protein sequence ID" value="QLQ40540.2"/>
    <property type="molecule type" value="Genomic_DNA"/>
</dbReference>
<organism evidence="11 12">
    <name type="scientific">Micromonospora robiginosa</name>
    <dbReference type="NCBI Taxonomy" id="2749844"/>
    <lineage>
        <taxon>Bacteria</taxon>
        <taxon>Bacillati</taxon>
        <taxon>Actinomycetota</taxon>
        <taxon>Actinomycetes</taxon>
        <taxon>Micromonosporales</taxon>
        <taxon>Micromonosporaceae</taxon>
        <taxon>Micromonospora</taxon>
    </lineage>
</organism>
<protein>
    <recommendedName>
        <fullName evidence="4 9">N-(5'-phosphoribosyl)anthranilate isomerase</fullName>
        <shortName evidence="9">PRAI</shortName>
        <ecNumber evidence="3 9">5.3.1.24</ecNumber>
    </recommendedName>
</protein>
<sequence length="220" mass="22568">MPLVKVCGAGTAAEVALLRALGVDLVGVWCGVAGGAHDLPAGRAARVVRRGAVAGGPRPVLVTTLADGARIGEVLRRTGASWVQLHGWQPPALVRRLKAEAEATVVKVLHVRDGRCPEAPLVPAYERAGTDLFLLDALGADGRVGSTGTTIGVADVLSVVARCSRPFLLAGGIAAAHRGAYDAVVAHPLFRGVDVDSAARGADGRFDGRRIAALVDAWAT</sequence>
<evidence type="ECO:0000259" key="10">
    <source>
        <dbReference type="Pfam" id="PF00697"/>
    </source>
</evidence>
<name>A0A7L6BFY2_9ACTN</name>
<keyword evidence="8 9" id="KW-0413">Isomerase</keyword>
<evidence type="ECO:0000256" key="9">
    <source>
        <dbReference type="HAMAP-Rule" id="MF_00135"/>
    </source>
</evidence>
<dbReference type="Gene3D" id="3.20.20.70">
    <property type="entry name" value="Aldolase class I"/>
    <property type="match status" value="1"/>
</dbReference>
<dbReference type="KEGG" id="mfeu:H1D33_25745"/>